<proteinExistence type="predicted"/>
<comment type="caution">
    <text evidence="1">The sequence shown here is derived from an EMBL/GenBank/DDBJ whole genome shotgun (WGS) entry which is preliminary data.</text>
</comment>
<sequence length="187" mass="21928">MEFCKTYHSIREHDLRHIYSGDSYTRVIRTLSKLPVIPQQRHGYTSTSRRGKRELEYNYQYRIYVPRAPAFEVLSRKCVNQMVDRLHRPKTSNGNDYETRPKHVSFDSTHNRAVTSLTSADIKNCSERLANQQTVATEVRRCLTGCIRSKSPTPDLRSSCPRMTQSVSQRYYPRAYKRLNMSQTVEM</sequence>
<accession>A0A210R3V0</accession>
<keyword evidence="2" id="KW-1185">Reference proteome</keyword>
<dbReference type="AlphaFoldDB" id="A0A210R3V0"/>
<gene>
    <name evidence="1" type="ORF">KP79_PYT03533</name>
</gene>
<organism evidence="1 2">
    <name type="scientific">Mizuhopecten yessoensis</name>
    <name type="common">Japanese scallop</name>
    <name type="synonym">Patinopecten yessoensis</name>
    <dbReference type="NCBI Taxonomy" id="6573"/>
    <lineage>
        <taxon>Eukaryota</taxon>
        <taxon>Metazoa</taxon>
        <taxon>Spiralia</taxon>
        <taxon>Lophotrochozoa</taxon>
        <taxon>Mollusca</taxon>
        <taxon>Bivalvia</taxon>
        <taxon>Autobranchia</taxon>
        <taxon>Pteriomorphia</taxon>
        <taxon>Pectinida</taxon>
        <taxon>Pectinoidea</taxon>
        <taxon>Pectinidae</taxon>
        <taxon>Mizuhopecten</taxon>
    </lineage>
</organism>
<protein>
    <submittedName>
        <fullName evidence="1">Uncharacterized protein</fullName>
    </submittedName>
</protein>
<reference evidence="1 2" key="1">
    <citation type="journal article" date="2017" name="Nat. Ecol. Evol.">
        <title>Scallop genome provides insights into evolution of bilaterian karyotype and development.</title>
        <authorList>
            <person name="Wang S."/>
            <person name="Zhang J."/>
            <person name="Jiao W."/>
            <person name="Li J."/>
            <person name="Xun X."/>
            <person name="Sun Y."/>
            <person name="Guo X."/>
            <person name="Huan P."/>
            <person name="Dong B."/>
            <person name="Zhang L."/>
            <person name="Hu X."/>
            <person name="Sun X."/>
            <person name="Wang J."/>
            <person name="Zhao C."/>
            <person name="Wang Y."/>
            <person name="Wang D."/>
            <person name="Huang X."/>
            <person name="Wang R."/>
            <person name="Lv J."/>
            <person name="Li Y."/>
            <person name="Zhang Z."/>
            <person name="Liu B."/>
            <person name="Lu W."/>
            <person name="Hui Y."/>
            <person name="Liang J."/>
            <person name="Zhou Z."/>
            <person name="Hou R."/>
            <person name="Li X."/>
            <person name="Liu Y."/>
            <person name="Li H."/>
            <person name="Ning X."/>
            <person name="Lin Y."/>
            <person name="Zhao L."/>
            <person name="Xing Q."/>
            <person name="Dou J."/>
            <person name="Li Y."/>
            <person name="Mao J."/>
            <person name="Guo H."/>
            <person name="Dou H."/>
            <person name="Li T."/>
            <person name="Mu C."/>
            <person name="Jiang W."/>
            <person name="Fu Q."/>
            <person name="Fu X."/>
            <person name="Miao Y."/>
            <person name="Liu J."/>
            <person name="Yu Q."/>
            <person name="Li R."/>
            <person name="Liao H."/>
            <person name="Li X."/>
            <person name="Kong Y."/>
            <person name="Jiang Z."/>
            <person name="Chourrout D."/>
            <person name="Li R."/>
            <person name="Bao Z."/>
        </authorList>
    </citation>
    <scope>NUCLEOTIDE SEQUENCE [LARGE SCALE GENOMIC DNA]</scope>
    <source>
        <strain evidence="1 2">PY_sf001</strain>
    </source>
</reference>
<dbReference type="EMBL" id="NEDP02000499">
    <property type="protein sequence ID" value="OWF55743.1"/>
    <property type="molecule type" value="Genomic_DNA"/>
</dbReference>
<dbReference type="Proteomes" id="UP000242188">
    <property type="component" value="Unassembled WGS sequence"/>
</dbReference>
<name>A0A210R3V0_MIZYE</name>
<evidence type="ECO:0000313" key="2">
    <source>
        <dbReference type="Proteomes" id="UP000242188"/>
    </source>
</evidence>
<evidence type="ECO:0000313" key="1">
    <source>
        <dbReference type="EMBL" id="OWF55743.1"/>
    </source>
</evidence>